<evidence type="ECO:0000313" key="4">
    <source>
        <dbReference type="Proteomes" id="UP001524547"/>
    </source>
</evidence>
<dbReference type="Proteomes" id="UP001524547">
    <property type="component" value="Unassembled WGS sequence"/>
</dbReference>
<dbReference type="InterPro" id="IPR037035">
    <property type="entry name" value="GK-like_C_sf"/>
</dbReference>
<dbReference type="EMBL" id="JAMZEJ010000002">
    <property type="protein sequence ID" value="MCQ8240045.1"/>
    <property type="molecule type" value="Genomic_DNA"/>
</dbReference>
<comment type="caution">
    <text evidence="3">The sequence shown here is derived from an EMBL/GenBank/DDBJ whole genome shotgun (WGS) entry which is preliminary data.</text>
</comment>
<feature type="domain" description="MOFRL" evidence="1">
    <location>
        <begin position="306"/>
        <end position="411"/>
    </location>
</feature>
<dbReference type="InterPro" id="IPR038614">
    <property type="entry name" value="GK_N_sf"/>
</dbReference>
<keyword evidence="4" id="KW-1185">Reference proteome</keyword>
<keyword evidence="3" id="KW-0808">Transferase</keyword>
<reference evidence="3 4" key="1">
    <citation type="submission" date="2022-06" db="EMBL/GenBank/DDBJ databases">
        <title>Rhizosaccharibacter gen. nov. sp. nov. KSS12, endophytic bacteria isolated from sugarcane.</title>
        <authorList>
            <person name="Pitiwittayakul N."/>
        </authorList>
    </citation>
    <scope>NUCLEOTIDE SEQUENCE [LARGE SCALE GENOMIC DNA]</scope>
    <source>
        <strain evidence="3 4">KSS12</strain>
    </source>
</reference>
<evidence type="ECO:0000313" key="3">
    <source>
        <dbReference type="EMBL" id="MCQ8240045.1"/>
    </source>
</evidence>
<accession>A0ABT1VXE0</accession>
<proteinExistence type="predicted"/>
<dbReference type="PANTHER" id="PTHR12227:SF0">
    <property type="entry name" value="GLYCERATE KINASE"/>
    <property type="match status" value="1"/>
</dbReference>
<evidence type="ECO:0000259" key="2">
    <source>
        <dbReference type="Pfam" id="PF13660"/>
    </source>
</evidence>
<feature type="domain" description="MOFRL-associated" evidence="2">
    <location>
        <begin position="10"/>
        <end position="231"/>
    </location>
</feature>
<dbReference type="GO" id="GO:0016301">
    <property type="term" value="F:kinase activity"/>
    <property type="evidence" value="ECO:0007669"/>
    <property type="project" value="UniProtKB-KW"/>
</dbReference>
<dbReference type="SUPFAM" id="SSF82544">
    <property type="entry name" value="GckA/TtuD-like"/>
    <property type="match status" value="1"/>
</dbReference>
<dbReference type="PANTHER" id="PTHR12227">
    <property type="entry name" value="GLYCERATE KINASE"/>
    <property type="match status" value="1"/>
</dbReference>
<dbReference type="InterPro" id="IPR039760">
    <property type="entry name" value="MOFRL_protein"/>
</dbReference>
<dbReference type="RefSeq" id="WP_422918775.1">
    <property type="nucleotide sequence ID" value="NZ_JAMZEJ010000002.1"/>
</dbReference>
<evidence type="ECO:0000259" key="1">
    <source>
        <dbReference type="Pfam" id="PF05161"/>
    </source>
</evidence>
<gene>
    <name evidence="3" type="ORF">NFI88_04220</name>
</gene>
<dbReference type="InterPro" id="IPR025286">
    <property type="entry name" value="MOFRL_assoc_dom"/>
</dbReference>
<organism evidence="3 4">
    <name type="scientific">Rhizosaccharibacter radicis</name>
    <dbReference type="NCBI Taxonomy" id="2782605"/>
    <lineage>
        <taxon>Bacteria</taxon>
        <taxon>Pseudomonadati</taxon>
        <taxon>Pseudomonadota</taxon>
        <taxon>Alphaproteobacteria</taxon>
        <taxon>Acetobacterales</taxon>
        <taxon>Acetobacteraceae</taxon>
        <taxon>Rhizosaccharibacter</taxon>
    </lineage>
</organism>
<sequence>MTIDDPAVLLRTLFDAAVAAADPRTVLAAHLPEPPRGRCVVVGGGKAAAAMAQAVEAAWPAVALSGAVAVPEGQTLFCRRIEVIEAAHPRPDERSERAGRRMLELVSGLGADDLVLALVSGGGSSLLSVPAPGLVLADKQALTRDLLRSGATIAEMNLVRRQLSAIKGGRLARAAAPARVETLLVSDIPGDDPGDIASGPTVDGRGNAAEALAILRRHRVEPPAAVRALLENAAAATSSPLSLPAPRLIATPMMSLRAAADAARARGVVPMVLGDALEGESRQLGLMLAGIARSVREHGAPLPAPCVLLSGGETTVTIGAGPAGRGGRNTEALLGFALAAPPGCWALMADTDGIDGDSDAAGAIASPDGLARAAALGLDARAILDGHDSYRLFDALDTLLRTGPTHTNVNDFRAVFVGEAPGASPIRGPQARRRLVS</sequence>
<keyword evidence="3" id="KW-0418">Kinase</keyword>
<name>A0ABT1VXE0_9PROT</name>
<dbReference type="Gene3D" id="3.40.1480.10">
    <property type="entry name" value="MOFRL domain"/>
    <property type="match status" value="1"/>
</dbReference>
<dbReference type="Pfam" id="PF05161">
    <property type="entry name" value="MOFRL"/>
    <property type="match status" value="1"/>
</dbReference>
<dbReference type="InterPro" id="IPR007835">
    <property type="entry name" value="MOFRL"/>
</dbReference>
<dbReference type="Pfam" id="PF13660">
    <property type="entry name" value="DUF4147"/>
    <property type="match status" value="1"/>
</dbReference>
<dbReference type="Gene3D" id="3.40.50.10180">
    <property type="entry name" value="Glycerate kinase, MOFRL-like N-terminal domain"/>
    <property type="match status" value="1"/>
</dbReference>
<protein>
    <submittedName>
        <fullName evidence="3">Glycerate kinase</fullName>
    </submittedName>
</protein>